<keyword evidence="2" id="KW-1185">Reference proteome</keyword>
<dbReference type="Proteomes" id="UP000054821">
    <property type="component" value="Unassembled WGS sequence"/>
</dbReference>
<sequence length="106" mass="11430">MASLHLHPSFQRGMPPVNVKKDVKESSNGQYMYNYRLHDASTSTAASMYSCLSSFIKYRYSCQVQRAQSVHGHAACEALSSLAAAASTARGSRHATVIAGLARAHA</sequence>
<evidence type="ECO:0000313" key="2">
    <source>
        <dbReference type="Proteomes" id="UP000054821"/>
    </source>
</evidence>
<proteinExistence type="predicted"/>
<evidence type="ECO:0000313" key="1">
    <source>
        <dbReference type="EMBL" id="PON24521.1"/>
    </source>
</evidence>
<name>A0A2P4ZJP4_9HYPO</name>
<dbReference type="AlphaFoldDB" id="A0A2P4ZJP4"/>
<dbReference type="GeneID" id="29981863"/>
<protein>
    <submittedName>
        <fullName evidence="1">Uncharacterized protein</fullName>
    </submittedName>
</protein>
<organism evidence="1 2">
    <name type="scientific">Trichoderma gamsii</name>
    <dbReference type="NCBI Taxonomy" id="398673"/>
    <lineage>
        <taxon>Eukaryota</taxon>
        <taxon>Fungi</taxon>
        <taxon>Dikarya</taxon>
        <taxon>Ascomycota</taxon>
        <taxon>Pezizomycotina</taxon>
        <taxon>Sordariomycetes</taxon>
        <taxon>Hypocreomycetidae</taxon>
        <taxon>Hypocreales</taxon>
        <taxon>Hypocreaceae</taxon>
        <taxon>Trichoderma</taxon>
    </lineage>
</organism>
<dbReference type="RefSeq" id="XP_018665095.1">
    <property type="nucleotide sequence ID" value="XM_018801780.1"/>
</dbReference>
<reference evidence="1 2" key="1">
    <citation type="journal article" date="2016" name="Genome Announc.">
        <title>Draft Whole-Genome Sequence of Trichoderma gamsii T6085, a Promising Biocontrol Agent of Fusarium Head Blight on Wheat.</title>
        <authorList>
            <person name="Baroncelli R."/>
            <person name="Zapparata A."/>
            <person name="Piaggeschi G."/>
            <person name="Sarrocco S."/>
            <person name="Vannacci G."/>
        </authorList>
    </citation>
    <scope>NUCLEOTIDE SEQUENCE [LARGE SCALE GENOMIC DNA]</scope>
    <source>
        <strain evidence="1 2">T6085</strain>
    </source>
</reference>
<accession>A0A2P4ZJP4</accession>
<gene>
    <name evidence="1" type="ORF">TGAM01_v206451</name>
</gene>
<comment type="caution">
    <text evidence="1">The sequence shown here is derived from an EMBL/GenBank/DDBJ whole genome shotgun (WGS) entry which is preliminary data.</text>
</comment>
<dbReference type="EMBL" id="JPDN02000022">
    <property type="protein sequence ID" value="PON24521.1"/>
    <property type="molecule type" value="Genomic_DNA"/>
</dbReference>